<feature type="compositionally biased region" description="Low complexity" evidence="1">
    <location>
        <begin position="486"/>
        <end position="496"/>
    </location>
</feature>
<feature type="region of interest" description="Disordered" evidence="1">
    <location>
        <begin position="465"/>
        <end position="498"/>
    </location>
</feature>
<protein>
    <recommendedName>
        <fullName evidence="5">Ig-like domain-containing protein</fullName>
    </recommendedName>
</protein>
<dbReference type="OrthoDB" id="6105470at2759"/>
<organism evidence="3 4">
    <name type="scientific">Mytilus coruscus</name>
    <name type="common">Sea mussel</name>
    <dbReference type="NCBI Taxonomy" id="42192"/>
    <lineage>
        <taxon>Eukaryota</taxon>
        <taxon>Metazoa</taxon>
        <taxon>Spiralia</taxon>
        <taxon>Lophotrochozoa</taxon>
        <taxon>Mollusca</taxon>
        <taxon>Bivalvia</taxon>
        <taxon>Autobranchia</taxon>
        <taxon>Pteriomorphia</taxon>
        <taxon>Mytilida</taxon>
        <taxon>Mytiloidea</taxon>
        <taxon>Mytilidae</taxon>
        <taxon>Mytilinae</taxon>
        <taxon>Mytilus</taxon>
    </lineage>
</organism>
<keyword evidence="2" id="KW-0812">Transmembrane</keyword>
<gene>
    <name evidence="3" type="ORF">MCOR_28292</name>
</gene>
<proteinExistence type="predicted"/>
<feature type="transmembrane region" description="Helical" evidence="2">
    <location>
        <begin position="315"/>
        <end position="340"/>
    </location>
</feature>
<evidence type="ECO:0000313" key="3">
    <source>
        <dbReference type="EMBL" id="CAC5393423.1"/>
    </source>
</evidence>
<evidence type="ECO:0000256" key="1">
    <source>
        <dbReference type="SAM" id="MobiDB-lite"/>
    </source>
</evidence>
<dbReference type="Proteomes" id="UP000507470">
    <property type="component" value="Unassembled WGS sequence"/>
</dbReference>
<feature type="region of interest" description="Disordered" evidence="1">
    <location>
        <begin position="379"/>
        <end position="403"/>
    </location>
</feature>
<dbReference type="EMBL" id="CACVKT020005192">
    <property type="protein sequence ID" value="CAC5393423.1"/>
    <property type="molecule type" value="Genomic_DNA"/>
</dbReference>
<keyword evidence="2" id="KW-1133">Transmembrane helix</keyword>
<sequence>MNIVSRCVDNINIASRCMDNNKNIASRCVDSKNIVSRCVDNITFTVQYRVKIETNGTVKAIGDNKSVSFLFIPDRTDHLTIYKCEDSTHSSIMIEVKLLIRYAPVVIGRFTNETIKCDCDGVPAMYSVYRLEQYSEDGKLVRSVNLNNETFPFNTEMIPYQKNGRYTCVVSNGIPDSNGNVLQTWSTYVKYEGSPVFAPENRNVKIGEVGQSITLSFYIYSYPEVEQIFLEKIGLNSIKSNKIQHYTISQSTLCYTEYNNIAGIEGYEILIESDVLDIDDFQTYCITAKNKMGKTIYYFEIIDNENLPLSKSKRIYFVILCSIATVLLVYIIIMTVCLCAKHIKTRDQRHHNVQEDHTYHTYDEIGTISFRVVNNFRSADTNDNPGQNPREQHTAGISTGSNLQSTNANITELNADFLDDDLQQREITEVHGQSMSISLDDTNRSDTDLSRIPNTIIPSMDNILNCNQSNESTNTETLSNQKSQTSNDSDSGSSNDIMVGNVGDGYENAYLLALQDQPESHLYIEIIRESHNSISSIDTNTNEEQRLETGSTKEPVYINLQF</sequence>
<dbReference type="AlphaFoldDB" id="A0A6J8CAK5"/>
<feature type="compositionally biased region" description="Polar residues" evidence="1">
    <location>
        <begin position="465"/>
        <end position="485"/>
    </location>
</feature>
<evidence type="ECO:0008006" key="5">
    <source>
        <dbReference type="Google" id="ProtNLM"/>
    </source>
</evidence>
<evidence type="ECO:0000313" key="4">
    <source>
        <dbReference type="Proteomes" id="UP000507470"/>
    </source>
</evidence>
<keyword evidence="2" id="KW-0472">Membrane</keyword>
<name>A0A6J8CAK5_MYTCO</name>
<evidence type="ECO:0000256" key="2">
    <source>
        <dbReference type="SAM" id="Phobius"/>
    </source>
</evidence>
<keyword evidence="4" id="KW-1185">Reference proteome</keyword>
<reference evidence="3 4" key="1">
    <citation type="submission" date="2020-06" db="EMBL/GenBank/DDBJ databases">
        <authorList>
            <person name="Li R."/>
            <person name="Bekaert M."/>
        </authorList>
    </citation>
    <scope>NUCLEOTIDE SEQUENCE [LARGE SCALE GENOMIC DNA]</scope>
    <source>
        <strain evidence="4">wild</strain>
    </source>
</reference>
<accession>A0A6J8CAK5</accession>